<dbReference type="InterPro" id="IPR033116">
    <property type="entry name" value="TRYPSIN_SER"/>
</dbReference>
<evidence type="ECO:0000313" key="5">
    <source>
        <dbReference type="EMBL" id="PVV00700.1"/>
    </source>
</evidence>
<dbReference type="AlphaFoldDB" id="A0A2T9Z7Z1"/>
<proteinExistence type="inferred from homology"/>
<dbReference type="PANTHER" id="PTHR24276">
    <property type="entry name" value="POLYSERASE-RELATED"/>
    <property type="match status" value="1"/>
</dbReference>
<evidence type="ECO:0000259" key="4">
    <source>
        <dbReference type="PROSITE" id="PS50240"/>
    </source>
</evidence>
<dbReference type="InterPro" id="IPR001314">
    <property type="entry name" value="Peptidase_S1A"/>
</dbReference>
<protein>
    <recommendedName>
        <fullName evidence="4">Peptidase S1 domain-containing protein</fullName>
    </recommendedName>
</protein>
<comment type="similarity">
    <text evidence="1">Belongs to the peptidase S1 family.</text>
</comment>
<dbReference type="PANTHER" id="PTHR24276:SF91">
    <property type="entry name" value="AT26814P-RELATED"/>
    <property type="match status" value="1"/>
</dbReference>
<dbReference type="InterPro" id="IPR050430">
    <property type="entry name" value="Peptidase_S1"/>
</dbReference>
<dbReference type="Proteomes" id="UP000245609">
    <property type="component" value="Unassembled WGS sequence"/>
</dbReference>
<name>A0A2T9Z7Z1_9FUNG</name>
<sequence length="295" mass="31339">MNDSRIVNGFEANFNQFPYIVFVYIDLKTTGEACAGTLISPNVIVTAAHCLYDQNQKVFPASDIFISAGSRYNIEQNNNIYSASKLVPYPKYNPRTAANDIGLIFLKTNVSGANVRPAQIYNQNVEDSLPAAAAGWGVTSNSPNAQISPVLMTVPLNISSSPQCANLNPSWKGNNKGSICTLNQNGQDTCYGDSGGPLVYTGSTDRPILGVTSIGNAPGNPERPPCGSVGGTAYYTNVLYYIDWVSETSGISKDTLLYSGSTPATPSASSSNSIFSNIKLSLIAGVALLLIHNLF</sequence>
<dbReference type="PRINTS" id="PR00722">
    <property type="entry name" value="CHYMOTRYPSIN"/>
</dbReference>
<keyword evidence="2" id="KW-1015">Disulfide bond</keyword>
<dbReference type="InterPro" id="IPR018114">
    <property type="entry name" value="TRYPSIN_HIS"/>
</dbReference>
<reference evidence="5 6" key="1">
    <citation type="journal article" date="2018" name="MBio">
        <title>Comparative Genomics Reveals the Core Gene Toolbox for the Fungus-Insect Symbiosis.</title>
        <authorList>
            <person name="Wang Y."/>
            <person name="Stata M."/>
            <person name="Wang W."/>
            <person name="Stajich J.E."/>
            <person name="White M.M."/>
            <person name="Moncalvo J.M."/>
        </authorList>
    </citation>
    <scope>NUCLEOTIDE SEQUENCE [LARGE SCALE GENOMIC DNA]</scope>
    <source>
        <strain evidence="5 6">SC-DP-2</strain>
    </source>
</reference>
<dbReference type="Pfam" id="PF00089">
    <property type="entry name" value="Trypsin"/>
    <property type="match status" value="1"/>
</dbReference>
<dbReference type="SMART" id="SM00020">
    <property type="entry name" value="Tryp_SPc"/>
    <property type="match status" value="1"/>
</dbReference>
<accession>A0A2T9Z7Z1</accession>
<dbReference type="PROSITE" id="PS00135">
    <property type="entry name" value="TRYPSIN_SER"/>
    <property type="match status" value="1"/>
</dbReference>
<dbReference type="OrthoDB" id="6380398at2759"/>
<keyword evidence="6" id="KW-1185">Reference proteome</keyword>
<dbReference type="GO" id="GO:0006508">
    <property type="term" value="P:proteolysis"/>
    <property type="evidence" value="ECO:0007669"/>
    <property type="project" value="UniProtKB-KW"/>
</dbReference>
<dbReference type="SUPFAM" id="SSF50494">
    <property type="entry name" value="Trypsin-like serine proteases"/>
    <property type="match status" value="1"/>
</dbReference>
<keyword evidence="3" id="KW-0378">Hydrolase</keyword>
<evidence type="ECO:0000256" key="3">
    <source>
        <dbReference type="RuleBase" id="RU363034"/>
    </source>
</evidence>
<comment type="caution">
    <text evidence="5">The sequence shown here is derived from an EMBL/GenBank/DDBJ whole genome shotgun (WGS) entry which is preliminary data.</text>
</comment>
<dbReference type="Gene3D" id="2.40.10.10">
    <property type="entry name" value="Trypsin-like serine proteases"/>
    <property type="match status" value="1"/>
</dbReference>
<dbReference type="FunFam" id="2.40.10.10:FF:000068">
    <property type="entry name" value="transmembrane protease serine 2"/>
    <property type="match status" value="1"/>
</dbReference>
<feature type="domain" description="Peptidase S1" evidence="4">
    <location>
        <begin position="6"/>
        <end position="250"/>
    </location>
</feature>
<dbReference type="PROSITE" id="PS00134">
    <property type="entry name" value="TRYPSIN_HIS"/>
    <property type="match status" value="1"/>
</dbReference>
<dbReference type="PROSITE" id="PS50240">
    <property type="entry name" value="TRYPSIN_DOM"/>
    <property type="match status" value="1"/>
</dbReference>
<evidence type="ECO:0000256" key="2">
    <source>
        <dbReference type="ARBA" id="ARBA00023157"/>
    </source>
</evidence>
<evidence type="ECO:0000256" key="1">
    <source>
        <dbReference type="ARBA" id="ARBA00007664"/>
    </source>
</evidence>
<evidence type="ECO:0000313" key="6">
    <source>
        <dbReference type="Proteomes" id="UP000245609"/>
    </source>
</evidence>
<dbReference type="InterPro" id="IPR001254">
    <property type="entry name" value="Trypsin_dom"/>
</dbReference>
<dbReference type="GO" id="GO:0004252">
    <property type="term" value="F:serine-type endopeptidase activity"/>
    <property type="evidence" value="ECO:0007669"/>
    <property type="project" value="InterPro"/>
</dbReference>
<dbReference type="STRING" id="133381.A0A2T9Z7Z1"/>
<dbReference type="EMBL" id="MBFS01001715">
    <property type="protein sequence ID" value="PVV00700.1"/>
    <property type="molecule type" value="Genomic_DNA"/>
</dbReference>
<dbReference type="CDD" id="cd00190">
    <property type="entry name" value="Tryp_SPc"/>
    <property type="match status" value="1"/>
</dbReference>
<organism evidence="5 6">
    <name type="scientific">Smittium megazygosporum</name>
    <dbReference type="NCBI Taxonomy" id="133381"/>
    <lineage>
        <taxon>Eukaryota</taxon>
        <taxon>Fungi</taxon>
        <taxon>Fungi incertae sedis</taxon>
        <taxon>Zoopagomycota</taxon>
        <taxon>Kickxellomycotina</taxon>
        <taxon>Harpellomycetes</taxon>
        <taxon>Harpellales</taxon>
        <taxon>Legeriomycetaceae</taxon>
        <taxon>Smittium</taxon>
    </lineage>
</organism>
<dbReference type="InterPro" id="IPR009003">
    <property type="entry name" value="Peptidase_S1_PA"/>
</dbReference>
<keyword evidence="3" id="KW-0720">Serine protease</keyword>
<dbReference type="InterPro" id="IPR043504">
    <property type="entry name" value="Peptidase_S1_PA_chymotrypsin"/>
</dbReference>
<keyword evidence="3" id="KW-0645">Protease</keyword>
<gene>
    <name evidence="5" type="ORF">BB560_004906</name>
</gene>